<evidence type="ECO:0000313" key="8">
    <source>
        <dbReference type="EMBL" id="QDB01310.1"/>
    </source>
</evidence>
<dbReference type="PANTHER" id="PTHR36118:SF1">
    <property type="entry name" value="ION-TRANSLOCATING OXIDOREDUCTASE COMPLEX SUBUNIT G"/>
    <property type="match status" value="1"/>
</dbReference>
<dbReference type="GO" id="GO:0010181">
    <property type="term" value="F:FMN binding"/>
    <property type="evidence" value="ECO:0007669"/>
    <property type="project" value="InterPro"/>
</dbReference>
<proteinExistence type="predicted"/>
<evidence type="ECO:0000259" key="7">
    <source>
        <dbReference type="SMART" id="SM00900"/>
    </source>
</evidence>
<dbReference type="AlphaFoldDB" id="A0A4Y5T5Z4"/>
<keyword evidence="5" id="KW-0249">Electron transport</keyword>
<evidence type="ECO:0000256" key="5">
    <source>
        <dbReference type="ARBA" id="ARBA00022982"/>
    </source>
</evidence>
<keyword evidence="4" id="KW-0288">FMN</keyword>
<dbReference type="Pfam" id="PF04205">
    <property type="entry name" value="FMN_bind"/>
    <property type="match status" value="5"/>
</dbReference>
<dbReference type="EMBL" id="MK285064">
    <property type="protein sequence ID" value="QDB01310.1"/>
    <property type="molecule type" value="Genomic_DNA"/>
</dbReference>
<organism evidence="8">
    <name type="scientific">Clostridium perfringens</name>
    <dbReference type="NCBI Taxonomy" id="1502"/>
    <lineage>
        <taxon>Bacteria</taxon>
        <taxon>Bacillati</taxon>
        <taxon>Bacillota</taxon>
        <taxon>Clostridia</taxon>
        <taxon>Eubacteriales</taxon>
        <taxon>Clostridiaceae</taxon>
        <taxon>Clostridium</taxon>
    </lineage>
</organism>
<dbReference type="PANTHER" id="PTHR36118">
    <property type="entry name" value="ION-TRANSLOCATING OXIDOREDUCTASE COMPLEX SUBUNIT G"/>
    <property type="match status" value="1"/>
</dbReference>
<gene>
    <name evidence="8" type="primary">rsxG</name>
</gene>
<protein>
    <submittedName>
        <fullName evidence="8">Electron transport complex subunit RsxG</fullName>
    </submittedName>
</protein>
<feature type="domain" description="FMN-binding" evidence="7">
    <location>
        <begin position="353"/>
        <end position="427"/>
    </location>
</feature>
<dbReference type="GO" id="GO:0005886">
    <property type="term" value="C:plasma membrane"/>
    <property type="evidence" value="ECO:0007669"/>
    <property type="project" value="InterPro"/>
</dbReference>
<feature type="region of interest" description="Disordered" evidence="6">
    <location>
        <begin position="444"/>
        <end position="472"/>
    </location>
</feature>
<feature type="domain" description="FMN-binding" evidence="7">
    <location>
        <begin position="496"/>
        <end position="643"/>
    </location>
</feature>
<feature type="compositionally biased region" description="Basic and acidic residues" evidence="6">
    <location>
        <begin position="457"/>
        <end position="472"/>
    </location>
</feature>
<dbReference type="InterPro" id="IPR010209">
    <property type="entry name" value="Ion_transpt_RnfG/RsxG"/>
</dbReference>
<evidence type="ECO:0000256" key="6">
    <source>
        <dbReference type="SAM" id="MobiDB-lite"/>
    </source>
</evidence>
<dbReference type="SMART" id="SM00900">
    <property type="entry name" value="FMN_bind"/>
    <property type="match status" value="5"/>
</dbReference>
<feature type="domain" description="FMN-binding" evidence="7">
    <location>
        <begin position="982"/>
        <end position="1050"/>
    </location>
</feature>
<evidence type="ECO:0000256" key="2">
    <source>
        <dbReference type="ARBA" id="ARBA00022553"/>
    </source>
</evidence>
<keyword evidence="3" id="KW-0285">Flavoprotein</keyword>
<evidence type="ECO:0000256" key="4">
    <source>
        <dbReference type="ARBA" id="ARBA00022643"/>
    </source>
</evidence>
<evidence type="ECO:0000256" key="3">
    <source>
        <dbReference type="ARBA" id="ARBA00022630"/>
    </source>
</evidence>
<sequence>MKKKSKIIAGGILITSAIGATTFAIMDPYNILNKKNVEVPEKSLKLTENNDKNKDDIDSKKELDNINLNGIKDGTYLGISKGYGGDIKVKVTIENGKIKNIEVVSHSETPKYYENGKQIIDSIIKENSINVDAISGATLTSNGIKNAVKDALSKAGFNIDANNKETSSSKNSSKISGLKANNITENIKRIDLKEYKLKDGEYIGEAIGFKGNVKVKVIINSGKLSDVKIISHNDDDEFFNKAKGVIIKILKNQGTVGVDTISGATYSSRGILNAVNSALNKVGKENYGIFDTIKVSKSNNIPEKNNTTPINIKHIIKDALNKVSIGMNQNKNSNNFLEGHKFKDGEYTGEAEGFKGNVKVKTIIKNSTLVNIEIINHNDDDEFFNNARRLIFKILKNQGTTGVDIVSGATYSSRGILNAVDEALNKAKSQDYIVSNTTNISENKNISKKNNENLNNKPKDSIKESKDTVEESNNKVNLDNDELNYLDGKYIGVGTGFTNEPIKSEVIFENNKIKNINVATKESGDYGDDSGFFRKTAIKIVPFLQNNPKETINILLLHDEILDKIFKSDNYYEKGKELIGGFAESLNELPKNSREETKLNKISSCVKEYLKDTKKTTILDVVSGATYSAKGIARSVQDAMNKSANDFKTGNIINNLEIKIPNNKRIEANIKEKLDLSNLKIIISMKNGTKEEIGYDKFKENDIEIFDRNTGQAIYHGMSLSKRQAYHGIYAVIKHKKSLYKDELLIIPQNIDKNYITGIEYSLDEGNSWNRFSDIKKYKDNINFAQDLKLSKKHEGKNLLLRLISINNDVYLLKPDDRHESLKADSTEYYLKVSDKDRASNINIPSTLRINFKFAEDTHEEDTTDLEKENNNVSDNNPKVDFELPIDKNIKYLDGSYNGIGYGFTGKPIKSEVVLVNNKIRSINVATRESGDYGDDGEFFRNKAMEIVPYLKENPQKTINDLLLHDRIIDEILKSDNYYEKGKELIGNYAEKLKNISNEDSSEDKRGKIYLCVKEYLKEYKKINLFDVVSGATYSAKGIARSVQDAMDKSANDFKTGNVINNLEIKIPNDKRIESDIKEKLDLSNLKVIISMKNGTKEEIGYDKFKENDIKIYDKNTKKPIYNGMDLSGYKLNQGIDCIIEHKKSLYKDKLLIIPRNIDKNYITGIEYSIDEGKNWNKFDSLEKYKNNINFKQELKISKEYEGKKILLRLVSDNNTTYSLHPDEEDVTLKVDDKEEYYLEVNTEDKKNNNNIPTLLRVKFKFI</sequence>
<name>A0A4Y5T5Z4_CLOPF</name>
<dbReference type="GO" id="GO:0009055">
    <property type="term" value="F:electron transfer activity"/>
    <property type="evidence" value="ECO:0007669"/>
    <property type="project" value="InterPro"/>
</dbReference>
<keyword evidence="1" id="KW-0813">Transport</keyword>
<dbReference type="GO" id="GO:0022900">
    <property type="term" value="P:electron transport chain"/>
    <property type="evidence" value="ECO:0007669"/>
    <property type="project" value="InterPro"/>
</dbReference>
<dbReference type="InterPro" id="IPR007329">
    <property type="entry name" value="FMN-bd"/>
</dbReference>
<accession>A0A4Y5T5Z4</accession>
<feature type="domain" description="FMN-binding" evidence="7">
    <location>
        <begin position="208"/>
        <end position="282"/>
    </location>
</feature>
<dbReference type="Gene3D" id="3.90.1010.20">
    <property type="match status" value="5"/>
</dbReference>
<keyword evidence="2" id="KW-0597">Phosphoprotein</keyword>
<feature type="domain" description="FMN-binding" evidence="7">
    <location>
        <begin position="82"/>
        <end position="155"/>
    </location>
</feature>
<reference evidence="8" key="1">
    <citation type="journal article" date="2019" name="Pathogens">
        <title>In silico Identification of Novel Toxin Homologs and Associated Mobile Genetic Elements in Clostridium perfringens.</title>
        <authorList>
            <person name="Lacey J.A."/>
            <person name="Johanesen P.A."/>
            <person name="Lyras D."/>
            <person name="Moore R.J."/>
        </authorList>
    </citation>
    <scope>NUCLEOTIDE SEQUENCE</scope>
    <source>
        <strain evidence="8">T84</strain>
    </source>
</reference>
<evidence type="ECO:0000256" key="1">
    <source>
        <dbReference type="ARBA" id="ARBA00022448"/>
    </source>
</evidence>